<comment type="caution">
    <text evidence="2">The sequence shown here is derived from an EMBL/GenBank/DDBJ whole genome shotgun (WGS) entry which is preliminary data.</text>
</comment>
<dbReference type="PANTHER" id="PTHR43796">
    <property type="entry name" value="CARBOXYNORSPERMIDINE SYNTHASE"/>
    <property type="match status" value="1"/>
</dbReference>
<accession>A0A3S3U9P9</accession>
<proteinExistence type="predicted"/>
<organism evidence="2 3">
    <name type="scientific">Methylobacterium oryzihabitans</name>
    <dbReference type="NCBI Taxonomy" id="2499852"/>
    <lineage>
        <taxon>Bacteria</taxon>
        <taxon>Pseudomonadati</taxon>
        <taxon>Pseudomonadota</taxon>
        <taxon>Alphaproteobacteria</taxon>
        <taxon>Hyphomicrobiales</taxon>
        <taxon>Methylobacteriaceae</taxon>
        <taxon>Methylobacterium</taxon>
    </lineage>
</organism>
<name>A0A3S3U9P9_9HYPH</name>
<dbReference type="InterPro" id="IPR036291">
    <property type="entry name" value="NAD(P)-bd_dom_sf"/>
</dbReference>
<protein>
    <submittedName>
        <fullName evidence="2">SDR family NAD(P)-dependent oxidoreductase</fullName>
    </submittedName>
</protein>
<evidence type="ECO:0000313" key="2">
    <source>
        <dbReference type="EMBL" id="RVU18834.1"/>
    </source>
</evidence>
<evidence type="ECO:0000313" key="3">
    <source>
        <dbReference type="Proteomes" id="UP000286997"/>
    </source>
</evidence>
<dbReference type="AlphaFoldDB" id="A0A3S3U9P9"/>
<gene>
    <name evidence="2" type="ORF">EOE48_10475</name>
</gene>
<dbReference type="Proteomes" id="UP000286997">
    <property type="component" value="Unassembled WGS sequence"/>
</dbReference>
<dbReference type="OrthoDB" id="528778at2"/>
<feature type="domain" description="DUF4166" evidence="1">
    <location>
        <begin position="386"/>
        <end position="543"/>
    </location>
</feature>
<dbReference type="Gene3D" id="3.40.50.720">
    <property type="entry name" value="NAD(P)-binding Rossmann-like Domain"/>
    <property type="match status" value="1"/>
</dbReference>
<dbReference type="EMBL" id="SACP01000008">
    <property type="protein sequence ID" value="RVU18834.1"/>
    <property type="molecule type" value="Genomic_DNA"/>
</dbReference>
<dbReference type="Pfam" id="PF13761">
    <property type="entry name" value="DUF4166"/>
    <property type="match status" value="1"/>
</dbReference>
<keyword evidence="3" id="KW-1185">Reference proteome</keyword>
<dbReference type="SUPFAM" id="SSF51735">
    <property type="entry name" value="NAD(P)-binding Rossmann-fold domains"/>
    <property type="match status" value="1"/>
</dbReference>
<dbReference type="PANTHER" id="PTHR43796:SF2">
    <property type="entry name" value="CARBOXYNORSPERMIDINE SYNTHASE"/>
    <property type="match status" value="1"/>
</dbReference>
<dbReference type="InterPro" id="IPR025311">
    <property type="entry name" value="DUF4166"/>
</dbReference>
<sequence>MVGGAGVFGSRLARGLAASGLCAVVVAGRDRARTEGAAGALARAAPGVPVEATVLDAATATPAMLRDLDLAGVIDAAGPYHAGEGAHRLARAAIGAGLPYCDLADGRAYVAGFSALDAAAREAGVSLVTGASTTPALSNAVLDHLTRGWRRVETIEAAISPGNRAPRGLAVMRSILSYAGRPVRVWRAGAWETRPGWGLTTREAIPGLGRRWLSLCETPDLDILPARFPDATAAVFRAGLELPGLHLGLWLASLPVRARLLPSLEPFARLFLRLAVVVEGLGSDRGGMMVRVSGLDGDGRPVTATWTLVAEAGDGPVVPTLAALALARRWLAGPPLAPGARACVGLVDLDALAAEMAPHRIRATIRRDAPGSPLFGRALGPGFAVLPEAVRAVHRPGTGLVLGGRAGVVRGRHPVSRLVGRLLGLPPASAEVPVRVTIAPEGEGEVWTRDFAGRRFRSRMGPAGEGAVEERFGPLALRFRLEPGRDGLGMTIAGWRLGRLPLPVALAPAARARESVDAAGRFRFDVAVDLPLVGPLVQYRGWLAASEESPPR</sequence>
<evidence type="ECO:0000259" key="1">
    <source>
        <dbReference type="Pfam" id="PF13761"/>
    </source>
</evidence>
<reference evidence="2 3" key="1">
    <citation type="submission" date="2019-01" db="EMBL/GenBank/DDBJ databases">
        <authorList>
            <person name="Chen W.-M."/>
        </authorList>
    </citation>
    <scope>NUCLEOTIDE SEQUENCE [LARGE SCALE GENOMIC DNA]</scope>
    <source>
        <strain evidence="2 3">TER-1</strain>
    </source>
</reference>